<accession>A0ABU5LFD6</accession>
<dbReference type="SUPFAM" id="SSF53850">
    <property type="entry name" value="Periplasmic binding protein-like II"/>
    <property type="match status" value="1"/>
</dbReference>
<keyword evidence="3" id="KW-0238">DNA-binding</keyword>
<dbReference type="InterPro" id="IPR036390">
    <property type="entry name" value="WH_DNA-bd_sf"/>
</dbReference>
<dbReference type="RefSeq" id="WP_322542420.1">
    <property type="nucleotide sequence ID" value="NZ_JAOBTT010000001.1"/>
</dbReference>
<dbReference type="Gene3D" id="3.40.190.290">
    <property type="match status" value="1"/>
</dbReference>
<evidence type="ECO:0000256" key="3">
    <source>
        <dbReference type="ARBA" id="ARBA00023125"/>
    </source>
</evidence>
<keyword evidence="7" id="KW-1185">Reference proteome</keyword>
<feature type="domain" description="HTH lysR-type" evidence="5">
    <location>
        <begin position="1"/>
        <end position="56"/>
    </location>
</feature>
<dbReference type="EMBL" id="JAOBTT010000001">
    <property type="protein sequence ID" value="MDZ7278441.1"/>
    <property type="molecule type" value="Genomic_DNA"/>
</dbReference>
<comment type="caution">
    <text evidence="6">The sequence shown here is derived from an EMBL/GenBank/DDBJ whole genome shotgun (WGS) entry which is preliminary data.</text>
</comment>
<reference evidence="7" key="1">
    <citation type="submission" date="2023-07" db="EMBL/GenBank/DDBJ databases">
        <title>Structural and functional analysis of rice phyllospheric bacteria for their antimicrobial properties and defense elicitation against blast disease.</title>
        <authorList>
            <person name="Sahu K.P."/>
            <person name="Asharani P."/>
            <person name="Kumar M."/>
            <person name="Reddy B."/>
            <person name="Kumar A."/>
        </authorList>
    </citation>
    <scope>NUCLEOTIDE SEQUENCE [LARGE SCALE GENOMIC DNA]</scope>
    <source>
        <strain evidence="7">OsEp_Plm_30P10</strain>
    </source>
</reference>
<comment type="similarity">
    <text evidence="1">Belongs to the LysR transcriptional regulatory family.</text>
</comment>
<proteinExistence type="inferred from homology"/>
<evidence type="ECO:0000259" key="5">
    <source>
        <dbReference type="PROSITE" id="PS50931"/>
    </source>
</evidence>
<dbReference type="Pfam" id="PF00126">
    <property type="entry name" value="HTH_1"/>
    <property type="match status" value="1"/>
</dbReference>
<dbReference type="InterPro" id="IPR005119">
    <property type="entry name" value="LysR_subst-bd"/>
</dbReference>
<dbReference type="InterPro" id="IPR036388">
    <property type="entry name" value="WH-like_DNA-bd_sf"/>
</dbReference>
<dbReference type="InterPro" id="IPR000847">
    <property type="entry name" value="LysR_HTH_N"/>
</dbReference>
<protein>
    <submittedName>
        <fullName evidence="6">LysR family transcriptional regulator</fullName>
    </submittedName>
</protein>
<sequence>MDDVAVFMAVYHGGGFRTAAKTLGLAPSTVSEKISALERSLGVPLFIRTTRSVTPTDAGRMMADRMAPLLGEMRTILNDVASAQRDVRGLLKLNVTGAVMVDILPPLLTQFLARHPLLKVEIMVDDRLVEATAEGCDAGIRYGEHLAQDCIAVPIGPRKQRLALAAAPVYLAARGQPTHPDALAEHDCLRLRYSSGALIPWAFSCNGETVNVSTTGRLTMGVNGAAAAIELAKQGMGIIATFENWLQPAFTSGELAPVLASWWSEFEGPWLYFPSRFMSTPLRAFVDFLREVQGNDAPDLPARESP</sequence>
<dbReference type="SUPFAM" id="SSF46785">
    <property type="entry name" value="Winged helix' DNA-binding domain"/>
    <property type="match status" value="1"/>
</dbReference>
<evidence type="ECO:0000256" key="2">
    <source>
        <dbReference type="ARBA" id="ARBA00023015"/>
    </source>
</evidence>
<keyword evidence="4" id="KW-0804">Transcription</keyword>
<gene>
    <name evidence="6" type="ORF">N4G40_09170</name>
</gene>
<evidence type="ECO:0000256" key="4">
    <source>
        <dbReference type="ARBA" id="ARBA00023163"/>
    </source>
</evidence>
<dbReference type="PROSITE" id="PS50931">
    <property type="entry name" value="HTH_LYSR"/>
    <property type="match status" value="1"/>
</dbReference>
<name>A0ABU5LFD6_9GAMM</name>
<evidence type="ECO:0000313" key="7">
    <source>
        <dbReference type="Proteomes" id="UP001288620"/>
    </source>
</evidence>
<keyword evidence="2" id="KW-0805">Transcription regulation</keyword>
<dbReference type="PANTHER" id="PTHR30537:SF5">
    <property type="entry name" value="HTH-TYPE TRANSCRIPTIONAL ACTIVATOR TTDR-RELATED"/>
    <property type="match status" value="1"/>
</dbReference>
<evidence type="ECO:0000313" key="6">
    <source>
        <dbReference type="EMBL" id="MDZ7278441.1"/>
    </source>
</evidence>
<dbReference type="Gene3D" id="1.10.10.10">
    <property type="entry name" value="Winged helix-like DNA-binding domain superfamily/Winged helix DNA-binding domain"/>
    <property type="match status" value="1"/>
</dbReference>
<dbReference type="Proteomes" id="UP001288620">
    <property type="component" value="Unassembled WGS sequence"/>
</dbReference>
<dbReference type="PANTHER" id="PTHR30537">
    <property type="entry name" value="HTH-TYPE TRANSCRIPTIONAL REGULATOR"/>
    <property type="match status" value="1"/>
</dbReference>
<organism evidence="6 7">
    <name type="scientific">Pantoea eucrina</name>
    <dbReference type="NCBI Taxonomy" id="472693"/>
    <lineage>
        <taxon>Bacteria</taxon>
        <taxon>Pseudomonadati</taxon>
        <taxon>Pseudomonadota</taxon>
        <taxon>Gammaproteobacteria</taxon>
        <taxon>Enterobacterales</taxon>
        <taxon>Erwiniaceae</taxon>
        <taxon>Pantoea</taxon>
    </lineage>
</organism>
<dbReference type="InterPro" id="IPR058163">
    <property type="entry name" value="LysR-type_TF_proteobact-type"/>
</dbReference>
<evidence type="ECO:0000256" key="1">
    <source>
        <dbReference type="ARBA" id="ARBA00009437"/>
    </source>
</evidence>
<dbReference type="Pfam" id="PF03466">
    <property type="entry name" value="LysR_substrate"/>
    <property type="match status" value="1"/>
</dbReference>